<evidence type="ECO:0000313" key="2">
    <source>
        <dbReference type="Proteomes" id="UP000557857"/>
    </source>
</evidence>
<evidence type="ECO:0000313" key="1">
    <source>
        <dbReference type="EMBL" id="NMP58593.1"/>
    </source>
</evidence>
<sequence length="145" mass="15821">MKVFIKIGLLMLLILLVLTACKIEVDSPQSARDDNYGVGESIQSSNTLEKQQQEGLSQVGTGDAVYSQLTLKKGIMVLSVDFSKGQSFSMKILDNDGTVVATVSKNQASYKGQRTIQVPKDGDNYIVETQSDGSWEIKLLSTVKK</sequence>
<comment type="caution">
    <text evidence="1">The sequence shown here is derived from an EMBL/GenBank/DDBJ whole genome shotgun (WGS) entry which is preliminary data.</text>
</comment>
<reference evidence="1 2" key="1">
    <citation type="submission" date="2020-04" db="EMBL/GenBank/DDBJ databases">
        <authorList>
            <person name="Abaymova A."/>
            <person name="Teymurazov M."/>
            <person name="Tazyna O."/>
            <person name="Chatushin Y."/>
            <person name="Svetoch E."/>
            <person name="Pereligyn V."/>
            <person name="Pohylenko V."/>
            <person name="Platonov M."/>
            <person name="Kartsev N."/>
            <person name="Skryabin Y."/>
            <person name="Sizova A."/>
            <person name="Solomentsev V."/>
            <person name="Kislichkina A."/>
            <person name="Bogun A."/>
        </authorList>
    </citation>
    <scope>NUCLEOTIDE SEQUENCE [LARGE SCALE GENOMIC DNA]</scope>
    <source>
        <strain evidence="2">SCPM-O-B-8398 (E28)</strain>
    </source>
</reference>
<dbReference type="AlphaFoldDB" id="A0A848N147"/>
<dbReference type="PROSITE" id="PS51257">
    <property type="entry name" value="PROKAR_LIPOPROTEIN"/>
    <property type="match status" value="1"/>
</dbReference>
<protein>
    <recommendedName>
        <fullName evidence="3">Lipoprotein</fullName>
    </recommendedName>
</protein>
<dbReference type="Proteomes" id="UP000557857">
    <property type="component" value="Unassembled WGS sequence"/>
</dbReference>
<name>A0A848N147_ENTMU</name>
<accession>A0A848N147</accession>
<dbReference type="EMBL" id="JABCAG010000023">
    <property type="protein sequence ID" value="NMP58593.1"/>
    <property type="molecule type" value="Genomic_DNA"/>
</dbReference>
<dbReference type="RefSeq" id="WP_169058680.1">
    <property type="nucleotide sequence ID" value="NZ_JABCAG010000023.1"/>
</dbReference>
<organism evidence="1 2">
    <name type="scientific">Enterococcus mundtii</name>
    <dbReference type="NCBI Taxonomy" id="53346"/>
    <lineage>
        <taxon>Bacteria</taxon>
        <taxon>Bacillati</taxon>
        <taxon>Bacillota</taxon>
        <taxon>Bacilli</taxon>
        <taxon>Lactobacillales</taxon>
        <taxon>Enterococcaceae</taxon>
        <taxon>Enterococcus</taxon>
    </lineage>
</organism>
<evidence type="ECO:0008006" key="3">
    <source>
        <dbReference type="Google" id="ProtNLM"/>
    </source>
</evidence>
<proteinExistence type="predicted"/>
<gene>
    <name evidence="1" type="ORF">HI921_08975</name>
</gene>